<evidence type="ECO:0000313" key="1">
    <source>
        <dbReference type="EMBL" id="CAH9420341.1"/>
    </source>
</evidence>
<keyword evidence="2" id="KW-1185">Reference proteome</keyword>
<evidence type="ECO:0000313" key="2">
    <source>
        <dbReference type="Proteomes" id="UP001154015"/>
    </source>
</evidence>
<dbReference type="EMBL" id="CAKXYP010000041">
    <property type="protein sequence ID" value="CAH9420341.1"/>
    <property type="molecule type" value="Genomic_DNA"/>
</dbReference>
<dbReference type="Proteomes" id="UP001154015">
    <property type="component" value="Unassembled WGS sequence"/>
</dbReference>
<organism evidence="1 2">
    <name type="scientific">Streptomyces globisporus</name>
    <dbReference type="NCBI Taxonomy" id="1908"/>
    <lineage>
        <taxon>Bacteria</taxon>
        <taxon>Bacillati</taxon>
        <taxon>Actinomycetota</taxon>
        <taxon>Actinomycetes</taxon>
        <taxon>Kitasatosporales</taxon>
        <taxon>Streptomycetaceae</taxon>
        <taxon>Streptomyces</taxon>
    </lineage>
</organism>
<comment type="caution">
    <text evidence="1">The sequence shown here is derived from an EMBL/GenBank/DDBJ whole genome shotgun (WGS) entry which is preliminary data.</text>
</comment>
<protein>
    <submittedName>
        <fullName evidence="1">Uncharacterized protein</fullName>
    </submittedName>
</protein>
<gene>
    <name evidence="1" type="ORF">SGL43_07399</name>
</gene>
<name>A0ABN8VE02_STRGL</name>
<reference evidence="1" key="1">
    <citation type="submission" date="2022-03" db="EMBL/GenBank/DDBJ databases">
        <authorList>
            <person name="Leyn A S."/>
        </authorList>
    </citation>
    <scope>NUCLEOTIDE SEQUENCE</scope>
    <source>
        <strain evidence="1">Streptomyces globisporus 4-3</strain>
    </source>
</reference>
<accession>A0ABN8VE02</accession>
<sequence length="77" mass="9276">MVGMTVDIRIIRAGQMYRYYLRETVVGDGRLPAWLRSRSATAFVHWFRQQLVISRLVDVHEKWFWLNFCGPVAERYR</sequence>
<proteinExistence type="predicted"/>